<evidence type="ECO:0000256" key="3">
    <source>
        <dbReference type="ARBA" id="ARBA00022692"/>
    </source>
</evidence>
<feature type="repeat" description="Solcar" evidence="6">
    <location>
        <begin position="139"/>
        <end position="234"/>
    </location>
</feature>
<evidence type="ECO:0000256" key="5">
    <source>
        <dbReference type="ARBA" id="ARBA00023136"/>
    </source>
</evidence>
<evidence type="ECO:0000313" key="8">
    <source>
        <dbReference type="EMBL" id="UYV78215.1"/>
    </source>
</evidence>
<evidence type="ECO:0000256" key="6">
    <source>
        <dbReference type="PROSITE-ProRule" id="PRU00282"/>
    </source>
</evidence>
<dbReference type="InterPro" id="IPR023395">
    <property type="entry name" value="MCP_dom_sf"/>
</dbReference>
<dbReference type="Proteomes" id="UP001235939">
    <property type="component" value="Chromosome 16"/>
</dbReference>
<feature type="repeat" description="Solcar" evidence="6">
    <location>
        <begin position="5"/>
        <end position="91"/>
    </location>
</feature>
<evidence type="ECO:0000256" key="2">
    <source>
        <dbReference type="ARBA" id="ARBA00006375"/>
    </source>
</evidence>
<name>A0ABY6LEU4_9ARAC</name>
<evidence type="ECO:0000256" key="1">
    <source>
        <dbReference type="ARBA" id="ARBA00004141"/>
    </source>
</evidence>
<dbReference type="PANTHER" id="PTHR24089">
    <property type="entry name" value="SOLUTE CARRIER FAMILY 25"/>
    <property type="match status" value="1"/>
</dbReference>
<dbReference type="SUPFAM" id="SSF103506">
    <property type="entry name" value="Mitochondrial carrier"/>
    <property type="match status" value="1"/>
</dbReference>
<keyword evidence="3 6" id="KW-0812">Transmembrane</keyword>
<keyword evidence="4" id="KW-0677">Repeat</keyword>
<evidence type="ECO:0000313" key="9">
    <source>
        <dbReference type="Proteomes" id="UP001235939"/>
    </source>
</evidence>
<evidence type="ECO:0000256" key="7">
    <source>
        <dbReference type="RuleBase" id="RU000488"/>
    </source>
</evidence>
<gene>
    <name evidence="8" type="ORF">LAZ67_16000510</name>
</gene>
<sequence>MGSSKDPVSHFLCGSVAGCVATVASQPFDVVRTRLVGQGEPKTYNGMAHAMKQMAVKEGYRSFFKGLTPTLIQIAPQTGFQFGFYRLFSQMYELAIPSGLPTEKTGEFFLPSTWTYLGYKVTRSHLYTLCVVNFYSGLAGLTKSSLCGAAAGMVSKTLIYPLDLAKKRLQIVGFEDARRSFGTVRSYRGLWQCLKQVVRDEGLKGTFKGFQPTLIKAAVASGLHFALYEESCAILARLKTSRSS</sequence>
<accession>A0ABY6LEU4</accession>
<keyword evidence="7" id="KW-0813">Transport</keyword>
<keyword evidence="5 6" id="KW-0472">Membrane</keyword>
<evidence type="ECO:0000256" key="4">
    <source>
        <dbReference type="ARBA" id="ARBA00022737"/>
    </source>
</evidence>
<dbReference type="EMBL" id="CP092878">
    <property type="protein sequence ID" value="UYV78215.1"/>
    <property type="molecule type" value="Genomic_DNA"/>
</dbReference>
<comment type="subcellular location">
    <subcellularLocation>
        <location evidence="1">Membrane</location>
        <topology evidence="1">Multi-pass membrane protein</topology>
    </subcellularLocation>
</comment>
<dbReference type="PROSITE" id="PS51257">
    <property type="entry name" value="PROKAR_LIPOPROTEIN"/>
    <property type="match status" value="1"/>
</dbReference>
<comment type="similarity">
    <text evidence="2 7">Belongs to the mitochondrial carrier (TC 2.A.29) family.</text>
</comment>
<dbReference type="Gene3D" id="1.50.40.10">
    <property type="entry name" value="Mitochondrial carrier domain"/>
    <property type="match status" value="2"/>
</dbReference>
<organism evidence="8 9">
    <name type="scientific">Cordylochernes scorpioides</name>
    <dbReference type="NCBI Taxonomy" id="51811"/>
    <lineage>
        <taxon>Eukaryota</taxon>
        <taxon>Metazoa</taxon>
        <taxon>Ecdysozoa</taxon>
        <taxon>Arthropoda</taxon>
        <taxon>Chelicerata</taxon>
        <taxon>Arachnida</taxon>
        <taxon>Pseudoscorpiones</taxon>
        <taxon>Cheliferoidea</taxon>
        <taxon>Chernetidae</taxon>
        <taxon>Cordylochernes</taxon>
    </lineage>
</organism>
<keyword evidence="9" id="KW-1185">Reference proteome</keyword>
<proteinExistence type="inferred from homology"/>
<dbReference type="PROSITE" id="PS50920">
    <property type="entry name" value="SOLCAR"/>
    <property type="match status" value="2"/>
</dbReference>
<reference evidence="8 9" key="1">
    <citation type="submission" date="2022-01" db="EMBL/GenBank/DDBJ databases">
        <title>A chromosomal length assembly of Cordylochernes scorpioides.</title>
        <authorList>
            <person name="Zeh D."/>
            <person name="Zeh J."/>
        </authorList>
    </citation>
    <scope>NUCLEOTIDE SEQUENCE [LARGE SCALE GENOMIC DNA]</scope>
    <source>
        <strain evidence="8">IN4F17</strain>
        <tissue evidence="8">Whole Body</tissue>
    </source>
</reference>
<dbReference type="Pfam" id="PF00153">
    <property type="entry name" value="Mito_carr"/>
    <property type="match status" value="2"/>
</dbReference>
<protein>
    <submittedName>
        <fullName evidence="8">SLC25A19</fullName>
    </submittedName>
</protein>
<dbReference type="InterPro" id="IPR018108">
    <property type="entry name" value="MCP_transmembrane"/>
</dbReference>